<dbReference type="Proteomes" id="UP001164250">
    <property type="component" value="Chromosome 7"/>
</dbReference>
<comment type="caution">
    <text evidence="1">The sequence shown here is derived from an EMBL/GenBank/DDBJ whole genome shotgun (WGS) entry which is preliminary data.</text>
</comment>
<evidence type="ECO:0000313" key="2">
    <source>
        <dbReference type="Proteomes" id="UP001164250"/>
    </source>
</evidence>
<accession>A0ACC1B477</accession>
<name>A0ACC1B477_9ROSI</name>
<organism evidence="1 2">
    <name type="scientific">Pistacia atlantica</name>
    <dbReference type="NCBI Taxonomy" id="434234"/>
    <lineage>
        <taxon>Eukaryota</taxon>
        <taxon>Viridiplantae</taxon>
        <taxon>Streptophyta</taxon>
        <taxon>Embryophyta</taxon>
        <taxon>Tracheophyta</taxon>
        <taxon>Spermatophyta</taxon>
        <taxon>Magnoliopsida</taxon>
        <taxon>eudicotyledons</taxon>
        <taxon>Gunneridae</taxon>
        <taxon>Pentapetalae</taxon>
        <taxon>rosids</taxon>
        <taxon>malvids</taxon>
        <taxon>Sapindales</taxon>
        <taxon>Anacardiaceae</taxon>
        <taxon>Pistacia</taxon>
    </lineage>
</organism>
<evidence type="ECO:0000313" key="1">
    <source>
        <dbReference type="EMBL" id="KAJ0093748.1"/>
    </source>
</evidence>
<protein>
    <submittedName>
        <fullName evidence="1">Uncharacterized protein</fullName>
    </submittedName>
</protein>
<sequence>MEDSRQEELEEEVNATTGSFICEICVESVSENKKFKTKNHCVHHFYVNCIAKYIETKITENTVKIKCPGLDCQQVLDPISCREIIPQSIFSKWWFKRSYCANRNCRELVVNECGENLKKSKCPHCEELFCFDCKVAWHAGYGCEEARRHGIPNDTLFLQLVKRKAWIKCPGCGHFVERIKGCNSIKCRCRAEFCYECGKAIRECECRGYRRDFYWLLISSVVLIILLTLFLHFEPL</sequence>
<keyword evidence="2" id="KW-1185">Reference proteome</keyword>
<proteinExistence type="predicted"/>
<reference evidence="2" key="1">
    <citation type="journal article" date="2023" name="G3 (Bethesda)">
        <title>Genome assembly and association tests identify interacting loci associated with vigor, precocity, and sex in interspecific pistachio rootstocks.</title>
        <authorList>
            <person name="Palmer W."/>
            <person name="Jacygrad E."/>
            <person name="Sagayaradj S."/>
            <person name="Cavanaugh K."/>
            <person name="Han R."/>
            <person name="Bertier L."/>
            <person name="Beede B."/>
            <person name="Kafkas S."/>
            <person name="Golino D."/>
            <person name="Preece J."/>
            <person name="Michelmore R."/>
        </authorList>
    </citation>
    <scope>NUCLEOTIDE SEQUENCE [LARGE SCALE GENOMIC DNA]</scope>
</reference>
<dbReference type="EMBL" id="CM047903">
    <property type="protein sequence ID" value="KAJ0093748.1"/>
    <property type="molecule type" value="Genomic_DNA"/>
</dbReference>
<gene>
    <name evidence="1" type="ORF">Patl1_26633</name>
</gene>